<dbReference type="KEGG" id="pfy:PFICI_13049"/>
<dbReference type="PROSITE" id="PS50088">
    <property type="entry name" value="ANK_REPEAT"/>
    <property type="match status" value="1"/>
</dbReference>
<evidence type="ECO:0000256" key="3">
    <source>
        <dbReference type="PROSITE-ProRule" id="PRU00023"/>
    </source>
</evidence>
<accession>W3WKV8</accession>
<protein>
    <submittedName>
        <fullName evidence="4">Uncharacterized protein</fullName>
    </submittedName>
</protein>
<dbReference type="InterPro" id="IPR036770">
    <property type="entry name" value="Ankyrin_rpt-contain_sf"/>
</dbReference>
<dbReference type="EMBL" id="KI912119">
    <property type="protein sequence ID" value="ETS74565.1"/>
    <property type="molecule type" value="Genomic_DNA"/>
</dbReference>
<dbReference type="GeneID" id="19278062"/>
<evidence type="ECO:0000256" key="2">
    <source>
        <dbReference type="ARBA" id="ARBA00023043"/>
    </source>
</evidence>
<dbReference type="RefSeq" id="XP_007839821.1">
    <property type="nucleotide sequence ID" value="XM_007841630.1"/>
</dbReference>
<dbReference type="OrthoDB" id="341259at2759"/>
<feature type="repeat" description="ANK" evidence="3">
    <location>
        <begin position="238"/>
        <end position="272"/>
    </location>
</feature>
<dbReference type="SUPFAM" id="SSF48403">
    <property type="entry name" value="Ankyrin repeat"/>
    <property type="match status" value="1"/>
</dbReference>
<dbReference type="GO" id="GO:0005737">
    <property type="term" value="C:cytoplasm"/>
    <property type="evidence" value="ECO:0007669"/>
    <property type="project" value="TreeGrafter"/>
</dbReference>
<sequence>MARFDLLPVELLRIIGHSVAGEAIVGVRNKRNLKVPRAPRAIGYGNGDLAALARTNRRFNQVFEPLLYQWDAQQIDGGSAVIWALDNMSMGTLERSLASGFDFNSDLATWWDGMDDEICDFAIFHAVQAGREPMLKWLLEHGAKPDLCEPLEIANLPLPVSYEQRSALSMAMDPPGNEEAALILLDYGARVLLAEEWDVGQDLSITSALHEAVRNDFTRVVERLLRDGTIPVNHRDSDNMSALELAAREISPNSAMIELLLRYGADPIRDDETRSPTAVCLAFAVGNPDNIAPLLRHITKDPSNKDFFSHNLLWILLNMVTDRPMSMAFGSDAGPSQYKSIVSKLVEFGADFNNPPPPYAPQHEHGKFDAF</sequence>
<dbReference type="SMART" id="SM00248">
    <property type="entry name" value="ANK"/>
    <property type="match status" value="4"/>
</dbReference>
<dbReference type="eggNOG" id="ENOG502TE7C">
    <property type="taxonomic scope" value="Eukaryota"/>
</dbReference>
<organism evidence="4 5">
    <name type="scientific">Pestalotiopsis fici (strain W106-1 / CGMCC3.15140)</name>
    <dbReference type="NCBI Taxonomy" id="1229662"/>
    <lineage>
        <taxon>Eukaryota</taxon>
        <taxon>Fungi</taxon>
        <taxon>Dikarya</taxon>
        <taxon>Ascomycota</taxon>
        <taxon>Pezizomycotina</taxon>
        <taxon>Sordariomycetes</taxon>
        <taxon>Xylariomycetidae</taxon>
        <taxon>Amphisphaeriales</taxon>
        <taxon>Sporocadaceae</taxon>
        <taxon>Pestalotiopsis</taxon>
    </lineage>
</organism>
<dbReference type="Gene3D" id="1.25.40.20">
    <property type="entry name" value="Ankyrin repeat-containing domain"/>
    <property type="match status" value="1"/>
</dbReference>
<reference evidence="5" key="1">
    <citation type="journal article" date="2015" name="BMC Genomics">
        <title>Genomic and transcriptomic analysis of the endophytic fungus Pestalotiopsis fici reveals its lifestyle and high potential for synthesis of natural products.</title>
        <authorList>
            <person name="Wang X."/>
            <person name="Zhang X."/>
            <person name="Liu L."/>
            <person name="Xiang M."/>
            <person name="Wang W."/>
            <person name="Sun X."/>
            <person name="Che Y."/>
            <person name="Guo L."/>
            <person name="Liu G."/>
            <person name="Guo L."/>
            <person name="Wang C."/>
            <person name="Yin W.B."/>
            <person name="Stadler M."/>
            <person name="Zhang X."/>
            <person name="Liu X."/>
        </authorList>
    </citation>
    <scope>NUCLEOTIDE SEQUENCE [LARGE SCALE GENOMIC DNA]</scope>
    <source>
        <strain evidence="5">W106-1 / CGMCC3.15140</strain>
    </source>
</reference>
<dbReference type="AlphaFoldDB" id="W3WKV8"/>
<dbReference type="InParanoid" id="W3WKV8"/>
<gene>
    <name evidence="4" type="ORF">PFICI_13049</name>
</gene>
<keyword evidence="1" id="KW-0677">Repeat</keyword>
<keyword evidence="2 3" id="KW-0040">ANK repeat</keyword>
<dbReference type="PANTHER" id="PTHR24198:SF165">
    <property type="entry name" value="ANKYRIN REPEAT-CONTAINING PROTEIN-RELATED"/>
    <property type="match status" value="1"/>
</dbReference>
<dbReference type="Proteomes" id="UP000030651">
    <property type="component" value="Unassembled WGS sequence"/>
</dbReference>
<evidence type="ECO:0000313" key="5">
    <source>
        <dbReference type="Proteomes" id="UP000030651"/>
    </source>
</evidence>
<keyword evidence="5" id="KW-1185">Reference proteome</keyword>
<evidence type="ECO:0000313" key="4">
    <source>
        <dbReference type="EMBL" id="ETS74565.1"/>
    </source>
</evidence>
<evidence type="ECO:0000256" key="1">
    <source>
        <dbReference type="ARBA" id="ARBA00022737"/>
    </source>
</evidence>
<dbReference type="PANTHER" id="PTHR24198">
    <property type="entry name" value="ANKYRIN REPEAT AND PROTEIN KINASE DOMAIN-CONTAINING PROTEIN"/>
    <property type="match status" value="1"/>
</dbReference>
<dbReference type="Pfam" id="PF12796">
    <property type="entry name" value="Ank_2"/>
    <property type="match status" value="1"/>
</dbReference>
<dbReference type="InterPro" id="IPR002110">
    <property type="entry name" value="Ankyrin_rpt"/>
</dbReference>
<dbReference type="HOGENOM" id="CLU_060156_0_0_1"/>
<name>W3WKV8_PESFW</name>
<proteinExistence type="predicted"/>